<dbReference type="Gene3D" id="3.60.15.10">
    <property type="entry name" value="Ribonuclease Z/Hydroxyacylglutathione hydrolase-like"/>
    <property type="match status" value="1"/>
</dbReference>
<dbReference type="Proteomes" id="UP000320231">
    <property type="component" value="Chromosome"/>
</dbReference>
<evidence type="ECO:0000259" key="1">
    <source>
        <dbReference type="Pfam" id="PF12706"/>
    </source>
</evidence>
<proteinExistence type="predicted"/>
<evidence type="ECO:0000313" key="3">
    <source>
        <dbReference type="Proteomes" id="UP000320231"/>
    </source>
</evidence>
<dbReference type="SUPFAM" id="SSF56281">
    <property type="entry name" value="Metallo-hydrolase/oxidoreductase"/>
    <property type="match status" value="1"/>
</dbReference>
<dbReference type="InterPro" id="IPR036866">
    <property type="entry name" value="RibonucZ/Hydroxyglut_hydro"/>
</dbReference>
<organism evidence="2 3">
    <name type="scientific">Vreelandella sulfidaeris</name>
    <dbReference type="NCBI Taxonomy" id="115553"/>
    <lineage>
        <taxon>Bacteria</taxon>
        <taxon>Pseudomonadati</taxon>
        <taxon>Pseudomonadota</taxon>
        <taxon>Gammaproteobacteria</taxon>
        <taxon>Oceanospirillales</taxon>
        <taxon>Halomonadaceae</taxon>
        <taxon>Vreelandella</taxon>
    </lineage>
</organism>
<protein>
    <recommendedName>
        <fullName evidence="1">Metallo-beta-lactamase domain-containing protein</fullName>
    </recommendedName>
</protein>
<dbReference type="Pfam" id="PF12706">
    <property type="entry name" value="Lactamase_B_2"/>
    <property type="match status" value="1"/>
</dbReference>
<reference evidence="2 3" key="1">
    <citation type="journal article" date="2019" name="Microbiol. Resour. Announc.">
        <title>Complete Genome Sequence of Halomonas sulfidaeris Strain Esulfide1 Isolated from a Metal Sulfide Rock at a Depth of 2,200 Meters, Obtained Using Nanopore Sequencing.</title>
        <authorList>
            <person name="Saito M."/>
            <person name="Nishigata A."/>
            <person name="Galipon J."/>
            <person name="Arakawa K."/>
        </authorList>
    </citation>
    <scope>NUCLEOTIDE SEQUENCE [LARGE SCALE GENOMIC DNA]</scope>
    <source>
        <strain evidence="2 3">ATCC BAA-803</strain>
    </source>
</reference>
<sequence length="136" mass="15041">MLQFVPITLWEEFTLPGEANIPLQVTPFPVSHGVPTCGYCINDGSKQVAICGDTGLSESTITALNRLGPLNRLAIECAYSNHFDALAKISNHLTPHRLAKLLDALDTLPEELWITHLKPKQRERIASELCQQLPLT</sequence>
<dbReference type="InterPro" id="IPR001279">
    <property type="entry name" value="Metallo-B-lactamas"/>
</dbReference>
<evidence type="ECO:0000313" key="2">
    <source>
        <dbReference type="EMBL" id="BBI60833.1"/>
    </source>
</evidence>
<dbReference type="AlphaFoldDB" id="A0A455U6K9"/>
<accession>A0A455U6K9</accession>
<feature type="domain" description="Metallo-beta-lactamase" evidence="1">
    <location>
        <begin position="3"/>
        <end position="116"/>
    </location>
</feature>
<gene>
    <name evidence="2" type="ORF">HSBAA_21390</name>
</gene>
<dbReference type="EMBL" id="AP019514">
    <property type="protein sequence ID" value="BBI60833.1"/>
    <property type="molecule type" value="Genomic_DNA"/>
</dbReference>
<name>A0A455U6K9_9GAMM</name>
<dbReference type="KEGG" id="hsr:HSBAA_21390"/>